<evidence type="ECO:0000313" key="5">
    <source>
        <dbReference type="Proteomes" id="UP000245391"/>
    </source>
</evidence>
<feature type="signal peptide" evidence="2">
    <location>
        <begin position="1"/>
        <end position="20"/>
    </location>
</feature>
<dbReference type="PANTHER" id="PTHR34220">
    <property type="entry name" value="SENSOR HISTIDINE KINASE YPDA"/>
    <property type="match status" value="1"/>
</dbReference>
<keyword evidence="5" id="KW-1185">Reference proteome</keyword>
<sequence length="530" mass="60626">MKKIVFLFLNLVIAVSTANAQKGINFSYLYSSGHKLLMCVDSLAKNVYYDNKFSNQPQTAFNYLPEVNNLSIQIYFDKKDNVKSYRYTILVDNKPILVNQSINEAQLTDVQIPEHLGFKRLGIFPIKGKNVTTLIYNIDKPLNIYKSIFYGKPIPRAKIIGFSKLAKGEHGFYVTWTTDIKDKTNLSFAKKDVGITVVKDKSDIDYLYYISIRDKQTNKIIFKSTAWEYGGLIDDNEFLPYVKIDKSVFKKSGDYQIIIQPYLRWNISPKEKEKYTTRQILSITLDEENFTTKELITSGLLFSLIVGAITGSLVVYIKNRQTKKKVLEQSKQKELAQLQLNSVRSQLNPHFLFNALAGIQNLMNKNEIDNANRYLTKFARLTRNVLESKELISLTEEKTLLDDYLQMEQLRFGFQYKINATTDLDTENIEIPAMLLQPFAENAVKHGIAEKGNAGIIEIAFKKKSSDLILLIKDNGKGFDSSKDYNGLGLALSKNRISLLNTIYKDSPFVLNIQSDMNGTEITIILKQWL</sequence>
<proteinExistence type="predicted"/>
<dbReference type="SUPFAM" id="SSF55874">
    <property type="entry name" value="ATPase domain of HSP90 chaperone/DNA topoisomerase II/histidine kinase"/>
    <property type="match status" value="1"/>
</dbReference>
<evidence type="ECO:0000256" key="1">
    <source>
        <dbReference type="SAM" id="Phobius"/>
    </source>
</evidence>
<protein>
    <submittedName>
        <fullName evidence="4">Sensor histidine kinase</fullName>
    </submittedName>
</protein>
<dbReference type="Proteomes" id="UP000245391">
    <property type="component" value="Unassembled WGS sequence"/>
</dbReference>
<keyword evidence="4" id="KW-0808">Transferase</keyword>
<dbReference type="PANTHER" id="PTHR34220:SF7">
    <property type="entry name" value="SENSOR HISTIDINE KINASE YPDA"/>
    <property type="match status" value="1"/>
</dbReference>
<keyword evidence="4" id="KW-0418">Kinase</keyword>
<dbReference type="Gene3D" id="3.30.565.10">
    <property type="entry name" value="Histidine kinase-like ATPase, C-terminal domain"/>
    <property type="match status" value="1"/>
</dbReference>
<name>A0A317F188_9SPHI</name>
<keyword evidence="1" id="KW-0472">Membrane</keyword>
<keyword evidence="1" id="KW-1133">Transmembrane helix</keyword>
<accession>A0A317F188</accession>
<dbReference type="RefSeq" id="WP_109928626.1">
    <property type="nucleotide sequence ID" value="NZ_QGNY01000002.1"/>
</dbReference>
<comment type="caution">
    <text evidence="4">The sequence shown here is derived from an EMBL/GenBank/DDBJ whole genome shotgun (WGS) entry which is preliminary data.</text>
</comment>
<evidence type="ECO:0000259" key="3">
    <source>
        <dbReference type="Pfam" id="PF06580"/>
    </source>
</evidence>
<evidence type="ECO:0000256" key="2">
    <source>
        <dbReference type="SAM" id="SignalP"/>
    </source>
</evidence>
<gene>
    <name evidence="4" type="ORF">DF947_05035</name>
</gene>
<evidence type="ECO:0000313" key="4">
    <source>
        <dbReference type="EMBL" id="PWS32452.1"/>
    </source>
</evidence>
<dbReference type="OrthoDB" id="9809670at2"/>
<keyword evidence="2" id="KW-0732">Signal</keyword>
<feature type="transmembrane region" description="Helical" evidence="1">
    <location>
        <begin position="295"/>
        <end position="317"/>
    </location>
</feature>
<dbReference type="GO" id="GO:0000155">
    <property type="term" value="F:phosphorelay sensor kinase activity"/>
    <property type="evidence" value="ECO:0007669"/>
    <property type="project" value="InterPro"/>
</dbReference>
<dbReference type="GO" id="GO:0016020">
    <property type="term" value="C:membrane"/>
    <property type="evidence" value="ECO:0007669"/>
    <property type="project" value="InterPro"/>
</dbReference>
<dbReference type="AlphaFoldDB" id="A0A317F188"/>
<organism evidence="4 5">
    <name type="scientific">Pedobacter paludis</name>
    <dbReference type="NCBI Taxonomy" id="2203212"/>
    <lineage>
        <taxon>Bacteria</taxon>
        <taxon>Pseudomonadati</taxon>
        <taxon>Bacteroidota</taxon>
        <taxon>Sphingobacteriia</taxon>
        <taxon>Sphingobacteriales</taxon>
        <taxon>Sphingobacteriaceae</taxon>
        <taxon>Pedobacter</taxon>
    </lineage>
</organism>
<dbReference type="Pfam" id="PF06580">
    <property type="entry name" value="His_kinase"/>
    <property type="match status" value="1"/>
</dbReference>
<dbReference type="EMBL" id="QGNY01000002">
    <property type="protein sequence ID" value="PWS32452.1"/>
    <property type="molecule type" value="Genomic_DNA"/>
</dbReference>
<feature type="domain" description="Signal transduction histidine kinase internal region" evidence="3">
    <location>
        <begin position="339"/>
        <end position="413"/>
    </location>
</feature>
<reference evidence="5" key="1">
    <citation type="submission" date="2018-05" db="EMBL/GenBank/DDBJ databases">
        <title>Pedobacter paludis sp. nov., isolated from wetland soil.</title>
        <authorList>
            <person name="Zhang Y."/>
        </authorList>
    </citation>
    <scope>NUCLEOTIDE SEQUENCE [LARGE SCALE GENOMIC DNA]</scope>
    <source>
        <strain evidence="5">R-8</strain>
    </source>
</reference>
<dbReference type="InterPro" id="IPR050640">
    <property type="entry name" value="Bact_2-comp_sensor_kinase"/>
</dbReference>
<feature type="chain" id="PRO_5016394069" evidence="2">
    <location>
        <begin position="21"/>
        <end position="530"/>
    </location>
</feature>
<keyword evidence="1" id="KW-0812">Transmembrane</keyword>
<dbReference type="InterPro" id="IPR036890">
    <property type="entry name" value="HATPase_C_sf"/>
</dbReference>
<dbReference type="InterPro" id="IPR010559">
    <property type="entry name" value="Sig_transdc_His_kin_internal"/>
</dbReference>